<evidence type="ECO:0000313" key="2">
    <source>
        <dbReference type="EMBL" id="KZX14470.1"/>
    </source>
</evidence>
<feature type="transmembrane region" description="Helical" evidence="1">
    <location>
        <begin position="209"/>
        <end position="231"/>
    </location>
</feature>
<feature type="transmembrane region" description="Helical" evidence="1">
    <location>
        <begin position="106"/>
        <end position="130"/>
    </location>
</feature>
<comment type="caution">
    <text evidence="2">The sequence shown here is derived from an EMBL/GenBank/DDBJ whole genome shotgun (WGS) entry which is preliminary data.</text>
</comment>
<feature type="transmembrane region" description="Helical" evidence="1">
    <location>
        <begin position="51"/>
        <end position="71"/>
    </location>
</feature>
<sequence length="266" mass="29795">MLSRIITDGFKYPFKNWQLFLMVGMLSLLSAGYSFFLLSILTIGTQSVTEIISVVITIIISIVTTIILEGYGISIIKDTINNSNDPIFINPIENMKTGIKSIVVNIVYYIIPLIIISAISIYLDLFGVIGEIMSYNAQYGANYINHISPVLIVNLILVFIIMGIILLISTYFLIIAKCRLAKYDSIKSAIQIKEILNDIAKIGWVKYTIYLIVLGILIVVIESIGLIFNLGGFIGSLLRMFIIGSFITLFIPRIYGSIYKIAKKRR</sequence>
<proteinExistence type="predicted"/>
<evidence type="ECO:0000313" key="3">
    <source>
        <dbReference type="Proteomes" id="UP000077066"/>
    </source>
</evidence>
<keyword evidence="3" id="KW-1185">Reference proteome</keyword>
<feature type="transmembrane region" description="Helical" evidence="1">
    <location>
        <begin position="150"/>
        <end position="174"/>
    </location>
</feature>
<dbReference type="OrthoDB" id="78424at2157"/>
<dbReference type="Pfam" id="PF13197">
    <property type="entry name" value="DUF4013"/>
    <property type="match status" value="1"/>
</dbReference>
<reference evidence="2 3" key="1">
    <citation type="submission" date="2016-04" db="EMBL/GenBank/DDBJ databases">
        <title>Genome sequence of Methanobrevibacter filiformis DSM 11501.</title>
        <authorList>
            <person name="Poehlein A."/>
            <person name="Seedorf H."/>
            <person name="Daniel R."/>
        </authorList>
    </citation>
    <scope>NUCLEOTIDE SEQUENCE [LARGE SCALE GENOMIC DNA]</scope>
    <source>
        <strain evidence="2 3">DSM 11501</strain>
    </source>
</reference>
<keyword evidence="1" id="KW-1133">Transmembrane helix</keyword>
<name>A0A166CG15_9EURY</name>
<evidence type="ECO:0008006" key="4">
    <source>
        <dbReference type="Google" id="ProtNLM"/>
    </source>
</evidence>
<keyword evidence="1" id="KW-0472">Membrane</keyword>
<dbReference type="AlphaFoldDB" id="A0A166CG15"/>
<protein>
    <recommendedName>
        <fullName evidence="4">Glycerophosphoryl diester phosphodiesterase membrane domain-containing protein</fullName>
    </recommendedName>
</protein>
<dbReference type="Proteomes" id="UP000077066">
    <property type="component" value="Unassembled WGS sequence"/>
</dbReference>
<feature type="transmembrane region" description="Helical" evidence="1">
    <location>
        <begin position="237"/>
        <end position="256"/>
    </location>
</feature>
<dbReference type="EMBL" id="LWMT01000149">
    <property type="protein sequence ID" value="KZX14470.1"/>
    <property type="molecule type" value="Genomic_DNA"/>
</dbReference>
<dbReference type="PATRIC" id="fig|55758.3.peg.975"/>
<gene>
    <name evidence="2" type="ORF">MBFIL_08670</name>
</gene>
<dbReference type="RefSeq" id="WP_066971861.1">
    <property type="nucleotide sequence ID" value="NZ_LWMT01000149.1"/>
</dbReference>
<feature type="transmembrane region" description="Helical" evidence="1">
    <location>
        <begin position="20"/>
        <end position="45"/>
    </location>
</feature>
<keyword evidence="1" id="KW-0812">Transmembrane</keyword>
<organism evidence="2 3">
    <name type="scientific">Methanobrevibacter filiformis</name>
    <dbReference type="NCBI Taxonomy" id="55758"/>
    <lineage>
        <taxon>Archaea</taxon>
        <taxon>Methanobacteriati</taxon>
        <taxon>Methanobacteriota</taxon>
        <taxon>Methanomada group</taxon>
        <taxon>Methanobacteria</taxon>
        <taxon>Methanobacteriales</taxon>
        <taxon>Methanobacteriaceae</taxon>
        <taxon>Methanobrevibacter</taxon>
    </lineage>
</organism>
<evidence type="ECO:0000256" key="1">
    <source>
        <dbReference type="SAM" id="Phobius"/>
    </source>
</evidence>
<dbReference type="InterPro" id="IPR025098">
    <property type="entry name" value="DUF4013"/>
</dbReference>
<accession>A0A166CG15</accession>